<dbReference type="Proteomes" id="UP000291116">
    <property type="component" value="Unassembled WGS sequence"/>
</dbReference>
<feature type="signal peptide" evidence="2">
    <location>
        <begin position="1"/>
        <end position="20"/>
    </location>
</feature>
<evidence type="ECO:0000256" key="2">
    <source>
        <dbReference type="SAM" id="SignalP"/>
    </source>
</evidence>
<gene>
    <name evidence="3" type="ORF">PSNMU_V1.4_AUG-EV-PASAV3_0069840</name>
</gene>
<keyword evidence="4" id="KW-1185">Reference proteome</keyword>
<protein>
    <recommendedName>
        <fullName evidence="5">Secreted protein</fullName>
    </recommendedName>
</protein>
<keyword evidence="2" id="KW-0732">Signal</keyword>
<dbReference type="AlphaFoldDB" id="A0A448ZDI6"/>
<accession>A0A448ZDI6</accession>
<evidence type="ECO:0000313" key="3">
    <source>
        <dbReference type="EMBL" id="VEU40109.1"/>
    </source>
</evidence>
<dbReference type="EMBL" id="CAACVS010000258">
    <property type="protein sequence ID" value="VEU40109.1"/>
    <property type="molecule type" value="Genomic_DNA"/>
</dbReference>
<evidence type="ECO:0000313" key="4">
    <source>
        <dbReference type="Proteomes" id="UP000291116"/>
    </source>
</evidence>
<proteinExistence type="predicted"/>
<reference evidence="3 4" key="1">
    <citation type="submission" date="2019-01" db="EMBL/GenBank/DDBJ databases">
        <authorList>
            <person name="Ferrante I. M."/>
        </authorList>
    </citation>
    <scope>NUCLEOTIDE SEQUENCE [LARGE SCALE GENOMIC DNA]</scope>
    <source>
        <strain evidence="3 4">B856</strain>
    </source>
</reference>
<feature type="chain" id="PRO_5019324574" description="Secreted protein" evidence="2">
    <location>
        <begin position="21"/>
        <end position="90"/>
    </location>
</feature>
<evidence type="ECO:0008006" key="5">
    <source>
        <dbReference type="Google" id="ProtNLM"/>
    </source>
</evidence>
<sequence>MNRLISLWSLTLTTLRNATSKERIKRTTTQQRRQNPKGSTHLHRLQDFLHLACIFCRLVWHSPVAAQKGQFTGSASTQAPPVSASSPALA</sequence>
<feature type="region of interest" description="Disordered" evidence="1">
    <location>
        <begin position="19"/>
        <end position="40"/>
    </location>
</feature>
<name>A0A448ZDI6_9STRA</name>
<organism evidence="3 4">
    <name type="scientific">Pseudo-nitzschia multistriata</name>
    <dbReference type="NCBI Taxonomy" id="183589"/>
    <lineage>
        <taxon>Eukaryota</taxon>
        <taxon>Sar</taxon>
        <taxon>Stramenopiles</taxon>
        <taxon>Ochrophyta</taxon>
        <taxon>Bacillariophyta</taxon>
        <taxon>Bacillariophyceae</taxon>
        <taxon>Bacillariophycidae</taxon>
        <taxon>Bacillariales</taxon>
        <taxon>Bacillariaceae</taxon>
        <taxon>Pseudo-nitzschia</taxon>
    </lineage>
</organism>
<feature type="compositionally biased region" description="Low complexity" evidence="1">
    <location>
        <begin position="74"/>
        <end position="90"/>
    </location>
</feature>
<feature type="region of interest" description="Disordered" evidence="1">
    <location>
        <begin position="70"/>
        <end position="90"/>
    </location>
</feature>
<evidence type="ECO:0000256" key="1">
    <source>
        <dbReference type="SAM" id="MobiDB-lite"/>
    </source>
</evidence>